<accession>A0A8X7XB64</accession>
<dbReference type="InterPro" id="IPR016187">
    <property type="entry name" value="CTDL_fold"/>
</dbReference>
<evidence type="ECO:0000313" key="3">
    <source>
        <dbReference type="Proteomes" id="UP000886611"/>
    </source>
</evidence>
<dbReference type="Gene3D" id="3.10.100.10">
    <property type="entry name" value="Mannose-Binding Protein A, subunit A"/>
    <property type="match status" value="1"/>
</dbReference>
<dbReference type="SUPFAM" id="SSF56436">
    <property type="entry name" value="C-type lectin-like"/>
    <property type="match status" value="1"/>
</dbReference>
<evidence type="ECO:0000313" key="2">
    <source>
        <dbReference type="EMBL" id="KAG2465935.1"/>
    </source>
</evidence>
<protein>
    <submittedName>
        <fullName evidence="2">CLC4F protein</fullName>
    </submittedName>
</protein>
<feature type="non-terminal residue" evidence="2">
    <location>
        <position position="140"/>
    </location>
</feature>
<dbReference type="InterPro" id="IPR001304">
    <property type="entry name" value="C-type_lectin-like"/>
</dbReference>
<reference evidence="2 3" key="1">
    <citation type="journal article" date="2021" name="Cell">
        <title>Tracing the genetic footprints of vertebrate landing in non-teleost ray-finned fishes.</title>
        <authorList>
            <person name="Bi X."/>
            <person name="Wang K."/>
            <person name="Yang L."/>
            <person name="Pan H."/>
            <person name="Jiang H."/>
            <person name="Wei Q."/>
            <person name="Fang M."/>
            <person name="Yu H."/>
            <person name="Zhu C."/>
            <person name="Cai Y."/>
            <person name="He Y."/>
            <person name="Gan X."/>
            <person name="Zeng H."/>
            <person name="Yu D."/>
            <person name="Zhu Y."/>
            <person name="Jiang H."/>
            <person name="Qiu Q."/>
            <person name="Yang H."/>
            <person name="Zhang Y.E."/>
            <person name="Wang W."/>
            <person name="Zhu M."/>
            <person name="He S."/>
            <person name="Zhang G."/>
        </authorList>
    </citation>
    <scope>NUCLEOTIDE SEQUENCE [LARGE SCALE GENOMIC DNA]</scope>
    <source>
        <strain evidence="2">Bchr_013</strain>
    </source>
</reference>
<dbReference type="AlphaFoldDB" id="A0A8X7XB64"/>
<feature type="non-terminal residue" evidence="2">
    <location>
        <position position="1"/>
    </location>
</feature>
<dbReference type="PANTHER" id="PTHR22803">
    <property type="entry name" value="MANNOSE, PHOSPHOLIPASE, LECTIN RECEPTOR RELATED"/>
    <property type="match status" value="1"/>
</dbReference>
<dbReference type="PROSITE" id="PS50041">
    <property type="entry name" value="C_TYPE_LECTIN_2"/>
    <property type="match status" value="1"/>
</dbReference>
<dbReference type="InterPro" id="IPR016186">
    <property type="entry name" value="C-type_lectin-like/link_sf"/>
</dbReference>
<comment type="caution">
    <text evidence="2">The sequence shown here is derived from an EMBL/GenBank/DDBJ whole genome shotgun (WGS) entry which is preliminary data.</text>
</comment>
<dbReference type="Pfam" id="PF00059">
    <property type="entry name" value="Lectin_C"/>
    <property type="match status" value="1"/>
</dbReference>
<evidence type="ECO:0000259" key="1">
    <source>
        <dbReference type="PROSITE" id="PS50041"/>
    </source>
</evidence>
<dbReference type="EMBL" id="JAATIS010001721">
    <property type="protein sequence ID" value="KAG2465935.1"/>
    <property type="molecule type" value="Genomic_DNA"/>
</dbReference>
<dbReference type="InterPro" id="IPR050111">
    <property type="entry name" value="C-type_lectin/snaclec_domain"/>
</dbReference>
<keyword evidence="3" id="KW-1185">Reference proteome</keyword>
<dbReference type="Proteomes" id="UP000886611">
    <property type="component" value="Unassembled WGS sequence"/>
</dbReference>
<name>A0A8X7XB64_POLSE</name>
<feature type="domain" description="C-type lectin" evidence="1">
    <location>
        <begin position="19"/>
        <end position="133"/>
    </location>
</feature>
<proteinExistence type="predicted"/>
<sequence length="140" mass="15916">MSSCSPMSCSPVVHMSVTFCEFQYLSGHLHSVTFPSSSAFSALVEMEGREDKSYWIGLTDQNIEGDFVWVDEMPLDKQKTFWAKRDHDHGQEPDNWIEESISPGEDCVHLQKSKIYSGWYDAGCEMQKKRICEAPCSVHG</sequence>
<gene>
    <name evidence="2" type="primary">Clec4f_1</name>
    <name evidence="2" type="ORF">GTO96_0017169</name>
</gene>
<organism evidence="2 3">
    <name type="scientific">Polypterus senegalus</name>
    <name type="common">Senegal bichir</name>
    <dbReference type="NCBI Taxonomy" id="55291"/>
    <lineage>
        <taxon>Eukaryota</taxon>
        <taxon>Metazoa</taxon>
        <taxon>Chordata</taxon>
        <taxon>Craniata</taxon>
        <taxon>Vertebrata</taxon>
        <taxon>Euteleostomi</taxon>
        <taxon>Actinopterygii</taxon>
        <taxon>Polypteriformes</taxon>
        <taxon>Polypteridae</taxon>
        <taxon>Polypterus</taxon>
    </lineage>
</organism>